<reference evidence="14" key="2">
    <citation type="submission" date="2012-05" db="EMBL/GenBank/DDBJ databases">
        <title>The Genome Annotation of Fusarium oxysporum II5.</title>
        <authorList>
            <consortium name="The Broad Institute Genomics Platform"/>
            <person name="Ma L.-J."/>
            <person name="Corby-Kistler H."/>
            <person name="Broz K."/>
            <person name="Gale L.R."/>
            <person name="Jonkers W."/>
            <person name="O'Donnell K."/>
            <person name="Ploetz R."/>
            <person name="Steinberg C."/>
            <person name="Schwartz D.C."/>
            <person name="VanEtten H."/>
            <person name="Zhou S."/>
            <person name="Young S.K."/>
            <person name="Zeng Q."/>
            <person name="Gargeya S."/>
            <person name="Fitzgerald M."/>
            <person name="Abouelleil A."/>
            <person name="Alvarado L."/>
            <person name="Chapman S.B."/>
            <person name="Gainer-Dewar J."/>
            <person name="Goldberg J."/>
            <person name="Griggs A."/>
            <person name="Gujja S."/>
            <person name="Hansen M."/>
            <person name="Howarth C."/>
            <person name="Imamovic A."/>
            <person name="Ireland A."/>
            <person name="Larimer J."/>
            <person name="McCowan C."/>
            <person name="Murphy C."/>
            <person name="Pearson M."/>
            <person name="Poon T.W."/>
            <person name="Priest M."/>
            <person name="Roberts A."/>
            <person name="Saif S."/>
            <person name="Shea T."/>
            <person name="Sykes S."/>
            <person name="Wortman J."/>
            <person name="Nusbaum C."/>
            <person name="Birren B."/>
        </authorList>
    </citation>
    <scope>NUCLEOTIDE SEQUENCE</scope>
    <source>
        <strain evidence="14">54006</strain>
    </source>
</reference>
<keyword evidence="5" id="KW-0653">Protein transport</keyword>
<evidence type="ECO:0000256" key="4">
    <source>
        <dbReference type="ARBA" id="ARBA00022448"/>
    </source>
</evidence>
<dbReference type="Proteomes" id="UP000030685">
    <property type="component" value="Unassembled WGS sequence"/>
</dbReference>
<dbReference type="GO" id="GO:0005743">
    <property type="term" value="C:mitochondrial inner membrane"/>
    <property type="evidence" value="ECO:0007669"/>
    <property type="project" value="UniProtKB-SubCell"/>
</dbReference>
<evidence type="ECO:0000256" key="11">
    <source>
        <dbReference type="ARBA" id="ARBA00024980"/>
    </source>
</evidence>
<dbReference type="RefSeq" id="XP_031058300.1">
    <property type="nucleotide sequence ID" value="XM_031211726.1"/>
</dbReference>
<dbReference type="GO" id="GO:0005758">
    <property type="term" value="C:mitochondrial intermembrane space"/>
    <property type="evidence" value="ECO:0007669"/>
    <property type="project" value="TreeGrafter"/>
</dbReference>
<dbReference type="GO" id="GO:0045041">
    <property type="term" value="P:protein import into mitochondrial intermembrane space"/>
    <property type="evidence" value="ECO:0007669"/>
    <property type="project" value="InterPro"/>
</dbReference>
<dbReference type="EMBL" id="JH658291">
    <property type="protein sequence ID" value="EXL96210.1"/>
    <property type="molecule type" value="Genomic_DNA"/>
</dbReference>
<gene>
    <name evidence="14" type="ORF">FOIG_11179</name>
</gene>
<keyword evidence="10" id="KW-0676">Redox-active center</keyword>
<dbReference type="PANTHER" id="PTHR21622">
    <property type="entry name" value="COILED-COIL-HELIX-COILED-COIL-HELIX DOMAIN CONTAINING 4"/>
    <property type="match status" value="1"/>
</dbReference>
<comment type="cofactor">
    <cofactor evidence="1">
        <name>Cu(2+)</name>
        <dbReference type="ChEBI" id="CHEBI:29036"/>
    </cofactor>
</comment>
<organism evidence="14">
    <name type="scientific">Fusarium odoratissimum (strain NRRL 54006)</name>
    <dbReference type="NCBI Taxonomy" id="1089451"/>
    <lineage>
        <taxon>Eukaryota</taxon>
        <taxon>Fungi</taxon>
        <taxon>Dikarya</taxon>
        <taxon>Ascomycota</taxon>
        <taxon>Pezizomycotina</taxon>
        <taxon>Sordariomycetes</taxon>
        <taxon>Hypocreomycetidae</taxon>
        <taxon>Hypocreales</taxon>
        <taxon>Nectriaceae</taxon>
        <taxon>Fusarium</taxon>
        <taxon>Fusarium oxysporum species complex</taxon>
        <taxon>Fusarium oxysporum f. sp. cubense (strain race 4)</taxon>
    </lineage>
</organism>
<keyword evidence="4" id="KW-0813">Transport</keyword>
<dbReference type="PANTHER" id="PTHR21622:SF0">
    <property type="entry name" value="COILED-COIL-HELIX-COILED-COIL-HELIX DOMAIN CONTAINING 4"/>
    <property type="match status" value="1"/>
</dbReference>
<dbReference type="VEuPathDB" id="FungiDB:FOIG_11179"/>
<evidence type="ECO:0000256" key="2">
    <source>
        <dbReference type="ARBA" id="ARBA00004164"/>
    </source>
</evidence>
<evidence type="ECO:0000256" key="1">
    <source>
        <dbReference type="ARBA" id="ARBA00001973"/>
    </source>
</evidence>
<dbReference type="InterPro" id="IPR039289">
    <property type="entry name" value="CHCHD4"/>
</dbReference>
<proteinExistence type="predicted"/>
<evidence type="ECO:0000256" key="8">
    <source>
        <dbReference type="ARBA" id="ARBA00023128"/>
    </source>
</evidence>
<dbReference type="PROSITE" id="PS51808">
    <property type="entry name" value="CHCH"/>
    <property type="match status" value="1"/>
</dbReference>
<keyword evidence="7" id="KW-0811">Translocation</keyword>
<evidence type="ECO:0000256" key="7">
    <source>
        <dbReference type="ARBA" id="ARBA00023010"/>
    </source>
</evidence>
<name>X0JIR3_FUSO5</name>
<sequence>MLCTTLRSVPRPVITSLRPSLARRLASTSTRERSRTWRSAAVRLGLSFGILLYLNASPVFADAASQPAPTLALPGDDRPAVDSISQKRKQSQAKMTISAPKYGKQTEAHESRTNAQSAIAADNRTALDEEDASQQAAFDPETGEFNWDCSCLGGMAHGPCGEEFKAAFSCFMLSTVEPRGIECIGKFQDMQACFRNYPNVYGAELADDDEVSSVPSHGDRQLQAKSKNRSITTHKIASSKHSAVVGEADKPRTWKRLG</sequence>
<comment type="function">
    <text evidence="11">Required for the import and folding of small cysteine-containing proteins (small Tim) in the mitochondrial intermembrane space (IMS). Forms a redox cycle with ERV1 that involves a disulfide relay system. Precursor proteins to be imported into the IMS are translocated in their reduced form into the mitochondria. The oxidized form of MIA40 forms a transient intermolecular disulfide bridge with the reduced precursor protein, resulting in oxidation of the precursor protein that now contains an intramolecular disulfide bond and is able to undergo folding in the IMS.</text>
</comment>
<keyword evidence="6" id="KW-0560">Oxidoreductase</keyword>
<feature type="compositionally biased region" description="Polar residues" evidence="13">
    <location>
        <begin position="223"/>
        <end position="241"/>
    </location>
</feature>
<evidence type="ECO:0000256" key="12">
    <source>
        <dbReference type="ARBA" id="ARBA00033150"/>
    </source>
</evidence>
<accession>X0JIR3</accession>
<dbReference type="HOGENOM" id="CLU_054990_2_0_1"/>
<keyword evidence="8" id="KW-0496">Mitochondrion</keyword>
<evidence type="ECO:0000256" key="6">
    <source>
        <dbReference type="ARBA" id="ARBA00023002"/>
    </source>
</evidence>
<feature type="region of interest" description="Disordered" evidence="13">
    <location>
        <begin position="71"/>
        <end position="117"/>
    </location>
</feature>
<dbReference type="GeneID" id="42036354"/>
<protein>
    <recommendedName>
        <fullName evidence="3">Mitochondrial intermembrane space import and assembly protein 40</fullName>
    </recommendedName>
    <alternativeName>
        <fullName evidence="12">Mitochondrial import inner membrane translocase TIM40</fullName>
    </alternativeName>
</protein>
<feature type="region of interest" description="Disordered" evidence="13">
    <location>
        <begin position="211"/>
        <end position="258"/>
    </location>
</feature>
<evidence type="ECO:0000256" key="3">
    <source>
        <dbReference type="ARBA" id="ARBA00013714"/>
    </source>
</evidence>
<dbReference type="AlphaFoldDB" id="X0JIR3"/>
<comment type="subcellular location">
    <subcellularLocation>
        <location evidence="2">Mitochondrion inner membrane</location>
        <topology evidence="2">Single-pass type II membrane protein</topology>
        <orientation evidence="2">Intermembrane side</orientation>
    </subcellularLocation>
</comment>
<evidence type="ECO:0000313" key="14">
    <source>
        <dbReference type="EMBL" id="EXL96210.1"/>
    </source>
</evidence>
<dbReference type="Gene3D" id="1.10.287.2900">
    <property type="match status" value="1"/>
</dbReference>
<keyword evidence="9" id="KW-1015">Disulfide bond</keyword>
<evidence type="ECO:0000256" key="10">
    <source>
        <dbReference type="ARBA" id="ARBA00023284"/>
    </source>
</evidence>
<reference evidence="14" key="1">
    <citation type="submission" date="2011-11" db="EMBL/GenBank/DDBJ databases">
        <title>The Genome Sequence of Fusarium oxysporum II5.</title>
        <authorList>
            <consortium name="The Broad Institute Genome Sequencing Platform"/>
            <person name="Ma L.-J."/>
            <person name="Gale L.R."/>
            <person name="Schwartz D.C."/>
            <person name="Zhou S."/>
            <person name="Corby-Kistler H."/>
            <person name="Young S.K."/>
            <person name="Zeng Q."/>
            <person name="Gargeya S."/>
            <person name="Fitzgerald M."/>
            <person name="Haas B."/>
            <person name="Abouelleil A."/>
            <person name="Alvarado L."/>
            <person name="Arachchi H.M."/>
            <person name="Berlin A."/>
            <person name="Brown A."/>
            <person name="Chapman S.B."/>
            <person name="Chen Z."/>
            <person name="Dunbar C."/>
            <person name="Freedman E."/>
            <person name="Gearin G."/>
            <person name="Goldberg J."/>
            <person name="Griggs A."/>
            <person name="Gujja S."/>
            <person name="Heiman D."/>
            <person name="Howarth C."/>
            <person name="Larson L."/>
            <person name="Lui A."/>
            <person name="MacDonald P.J.P."/>
            <person name="Montmayeur A."/>
            <person name="Murphy C."/>
            <person name="Neiman D."/>
            <person name="Pearson M."/>
            <person name="Priest M."/>
            <person name="Roberts A."/>
            <person name="Saif S."/>
            <person name="Shea T."/>
            <person name="Shenoy N."/>
            <person name="Sisk P."/>
            <person name="Stolte C."/>
            <person name="Sykes S."/>
            <person name="Wortman J."/>
            <person name="Nusbaum C."/>
            <person name="Birren B."/>
        </authorList>
    </citation>
    <scope>NUCLEOTIDE SEQUENCE [LARGE SCALE GENOMIC DNA]</scope>
    <source>
        <strain evidence="14">54006</strain>
    </source>
</reference>
<evidence type="ECO:0000256" key="5">
    <source>
        <dbReference type="ARBA" id="ARBA00022927"/>
    </source>
</evidence>
<dbReference type="GO" id="GO:0015035">
    <property type="term" value="F:protein-disulfide reductase activity"/>
    <property type="evidence" value="ECO:0007669"/>
    <property type="project" value="InterPro"/>
</dbReference>
<evidence type="ECO:0000256" key="13">
    <source>
        <dbReference type="SAM" id="MobiDB-lite"/>
    </source>
</evidence>
<evidence type="ECO:0000256" key="9">
    <source>
        <dbReference type="ARBA" id="ARBA00023157"/>
    </source>
</evidence>